<dbReference type="PANTHER" id="PTHR46429">
    <property type="entry name" value="23S RRNA (GUANOSINE-2'-O-)-METHYLTRANSFERASE RLMB"/>
    <property type="match status" value="1"/>
</dbReference>
<sequence length="247" mass="26698">MSEQFIYGVHAVCALFANPHRIINKLYISQDRLDKRLQDVLIKAENARIPIEKLSSQNMNQRFADFTHQGVVASAIPLPNYGESDLISLLDSAKKPGLILILDGVTDPHNLGACLRSADATGVDFVLIPKDKSASVTPVVSKVACGAAESVPLVRVTNLVRAMEVLKEQGVWIYGAAGEAEHSLYQIDCSGTVALVMGAEGEGLRRLTREHCDGLFSLPMQGTVESLNVSVATGVSLYEVIRQRGVQ</sequence>
<feature type="binding site" evidence="6">
    <location>
        <position position="218"/>
    </location>
    <ligand>
        <name>S-adenosyl-L-methionine</name>
        <dbReference type="ChEBI" id="CHEBI:59789"/>
    </ligand>
</feature>
<evidence type="ECO:0000256" key="2">
    <source>
        <dbReference type="ARBA" id="ARBA00022552"/>
    </source>
</evidence>
<keyword evidence="1 6" id="KW-0963">Cytoplasm</keyword>
<dbReference type="STRING" id="1212491.LFA_0118"/>
<dbReference type="InterPro" id="IPR029028">
    <property type="entry name" value="Alpha/beta_knot_MTases"/>
</dbReference>
<protein>
    <recommendedName>
        <fullName evidence="6">23S rRNA (guanosine-2'-O-)-methyltransferase RlmB</fullName>
        <ecNumber evidence="6">2.1.1.185</ecNumber>
    </recommendedName>
    <alternativeName>
        <fullName evidence="6">23S rRNA (guanosine2251 2'-O)-methyltransferase</fullName>
    </alternativeName>
    <alternativeName>
        <fullName evidence="6">23S rRNA Gm2251 2'-O-methyltransferase</fullName>
    </alternativeName>
</protein>
<dbReference type="EC" id="2.1.1.185" evidence="6"/>
<comment type="similarity">
    <text evidence="6">Belongs to the class IV-like SAM-binding methyltransferase superfamily. RNA methyltransferase TrmH family. RlmB subfamily.</text>
</comment>
<evidence type="ECO:0000259" key="7">
    <source>
        <dbReference type="SMART" id="SM00967"/>
    </source>
</evidence>
<evidence type="ECO:0000256" key="5">
    <source>
        <dbReference type="ARBA" id="ARBA00022691"/>
    </source>
</evidence>
<proteinExistence type="inferred from homology"/>
<dbReference type="GO" id="GO:0003723">
    <property type="term" value="F:RNA binding"/>
    <property type="evidence" value="ECO:0007669"/>
    <property type="project" value="InterPro"/>
</dbReference>
<dbReference type="HOGENOM" id="CLU_021322_0_1_6"/>
<dbReference type="OrthoDB" id="9785673at2"/>
<dbReference type="PANTHER" id="PTHR46429:SF1">
    <property type="entry name" value="23S RRNA (GUANOSINE-2'-O-)-METHYLTRANSFERASE RLMB"/>
    <property type="match status" value="1"/>
</dbReference>
<dbReference type="GO" id="GO:0005829">
    <property type="term" value="C:cytosol"/>
    <property type="evidence" value="ECO:0007669"/>
    <property type="project" value="TreeGrafter"/>
</dbReference>
<dbReference type="InterPro" id="IPR029064">
    <property type="entry name" value="Ribosomal_eL30-like_sf"/>
</dbReference>
<reference evidence="9" key="1">
    <citation type="submission" date="2014-09" db="EMBL/GenBank/DDBJ databases">
        <authorList>
            <person name="Gomez-Valero L."/>
        </authorList>
    </citation>
    <scope>NUCLEOTIDE SEQUENCE [LARGE SCALE GENOMIC DNA]</scope>
    <source>
        <strain evidence="9">ATCC700992</strain>
    </source>
</reference>
<feature type="binding site" evidence="6">
    <location>
        <position position="198"/>
    </location>
    <ligand>
        <name>S-adenosyl-L-methionine</name>
        <dbReference type="ChEBI" id="CHEBI:59789"/>
    </ligand>
</feature>
<dbReference type="InterPro" id="IPR029026">
    <property type="entry name" value="tRNA_m1G_MTases_N"/>
</dbReference>
<keyword evidence="9" id="KW-1185">Reference proteome</keyword>
<name>A0A098G278_9GAMM</name>
<keyword evidence="3 6" id="KW-0489">Methyltransferase</keyword>
<keyword evidence="2 6" id="KW-0698">rRNA processing</keyword>
<dbReference type="CDD" id="cd18103">
    <property type="entry name" value="SpoU-like_RlmB"/>
    <property type="match status" value="1"/>
</dbReference>
<feature type="binding site" evidence="6">
    <location>
        <position position="227"/>
    </location>
    <ligand>
        <name>S-adenosyl-L-methionine</name>
        <dbReference type="ChEBI" id="CHEBI:59789"/>
    </ligand>
</feature>
<dbReference type="InterPro" id="IPR024915">
    <property type="entry name" value="23S_rRNA_MeTrfase_RlmB"/>
</dbReference>
<dbReference type="GO" id="GO:0070039">
    <property type="term" value="F:rRNA (guanosine-2'-O-)-methyltransferase activity"/>
    <property type="evidence" value="ECO:0007669"/>
    <property type="project" value="UniProtKB-UniRule"/>
</dbReference>
<evidence type="ECO:0000313" key="9">
    <source>
        <dbReference type="Proteomes" id="UP000032430"/>
    </source>
</evidence>
<dbReference type="SMART" id="SM00967">
    <property type="entry name" value="SpoU_sub_bind"/>
    <property type="match status" value="1"/>
</dbReference>
<dbReference type="NCBIfam" id="TIGR00186">
    <property type="entry name" value="rRNA_methyl_3"/>
    <property type="match status" value="1"/>
</dbReference>
<dbReference type="KEGG" id="lfa:LFA_0118"/>
<dbReference type="SUPFAM" id="SSF75217">
    <property type="entry name" value="alpha/beta knot"/>
    <property type="match status" value="1"/>
</dbReference>
<dbReference type="FunFam" id="3.40.1280.10:FF:000008">
    <property type="entry name" value="Group 3 RNA methyltransferase TrmH"/>
    <property type="match status" value="1"/>
</dbReference>
<dbReference type="Pfam" id="PF08032">
    <property type="entry name" value="SpoU_sub_bind"/>
    <property type="match status" value="1"/>
</dbReference>
<dbReference type="RefSeq" id="WP_045094454.1">
    <property type="nucleotide sequence ID" value="NZ_LN614827.1"/>
</dbReference>
<feature type="domain" description="RNA 2-O ribose methyltransferase substrate binding" evidence="7">
    <location>
        <begin position="5"/>
        <end position="81"/>
    </location>
</feature>
<evidence type="ECO:0000256" key="3">
    <source>
        <dbReference type="ARBA" id="ARBA00022603"/>
    </source>
</evidence>
<evidence type="ECO:0000256" key="1">
    <source>
        <dbReference type="ARBA" id="ARBA00022490"/>
    </source>
</evidence>
<comment type="subcellular location">
    <subcellularLocation>
        <location evidence="6">Cytoplasm</location>
    </subcellularLocation>
</comment>
<dbReference type="Gene3D" id="3.40.1280.10">
    <property type="match status" value="1"/>
</dbReference>
<keyword evidence="5 6" id="KW-0949">S-adenosyl-L-methionine</keyword>
<dbReference type="InterPro" id="IPR001537">
    <property type="entry name" value="SpoU_MeTrfase"/>
</dbReference>
<gene>
    <name evidence="6 8" type="primary">rlmB</name>
    <name evidence="8" type="ORF">LFA_0118</name>
</gene>
<dbReference type="EMBL" id="LN614827">
    <property type="protein sequence ID" value="CEG55600.1"/>
    <property type="molecule type" value="Genomic_DNA"/>
</dbReference>
<dbReference type="HAMAP" id="MF_01887">
    <property type="entry name" value="23SrRNA_methyltr_B"/>
    <property type="match status" value="1"/>
</dbReference>
<comment type="catalytic activity">
    <reaction evidence="6">
        <text>guanosine(2251) in 23S rRNA + S-adenosyl-L-methionine = 2'-O-methylguanosine(2251) in 23S rRNA + S-adenosyl-L-homocysteine + H(+)</text>
        <dbReference type="Rhea" id="RHEA:24140"/>
        <dbReference type="Rhea" id="RHEA-COMP:10239"/>
        <dbReference type="Rhea" id="RHEA-COMP:10241"/>
        <dbReference type="ChEBI" id="CHEBI:15378"/>
        <dbReference type="ChEBI" id="CHEBI:57856"/>
        <dbReference type="ChEBI" id="CHEBI:59789"/>
        <dbReference type="ChEBI" id="CHEBI:74269"/>
        <dbReference type="ChEBI" id="CHEBI:74445"/>
        <dbReference type="EC" id="2.1.1.185"/>
    </reaction>
</comment>
<evidence type="ECO:0000313" key="8">
    <source>
        <dbReference type="EMBL" id="CEG55600.1"/>
    </source>
</evidence>
<dbReference type="Gene3D" id="3.30.1330.30">
    <property type="match status" value="1"/>
</dbReference>
<accession>A0A098G278</accession>
<dbReference type="Proteomes" id="UP000032430">
    <property type="component" value="Chromosome I"/>
</dbReference>
<comment type="function">
    <text evidence="6">Specifically methylates the ribose of guanosine 2251 in 23S rRNA.</text>
</comment>
<dbReference type="InterPro" id="IPR004441">
    <property type="entry name" value="rRNA_MeTrfase_TrmH"/>
</dbReference>
<keyword evidence="4 6" id="KW-0808">Transferase</keyword>
<evidence type="ECO:0000256" key="6">
    <source>
        <dbReference type="HAMAP-Rule" id="MF_01887"/>
    </source>
</evidence>
<dbReference type="AlphaFoldDB" id="A0A098G278"/>
<dbReference type="InterPro" id="IPR013123">
    <property type="entry name" value="SpoU_subst-bd"/>
</dbReference>
<dbReference type="SUPFAM" id="SSF55315">
    <property type="entry name" value="L30e-like"/>
    <property type="match status" value="1"/>
</dbReference>
<organism evidence="8 9">
    <name type="scientific">Legionella fallonii LLAP-10</name>
    <dbReference type="NCBI Taxonomy" id="1212491"/>
    <lineage>
        <taxon>Bacteria</taxon>
        <taxon>Pseudomonadati</taxon>
        <taxon>Pseudomonadota</taxon>
        <taxon>Gammaproteobacteria</taxon>
        <taxon>Legionellales</taxon>
        <taxon>Legionellaceae</taxon>
        <taxon>Legionella</taxon>
    </lineage>
</organism>
<dbReference type="Pfam" id="PF00588">
    <property type="entry name" value="SpoU_methylase"/>
    <property type="match status" value="1"/>
</dbReference>
<evidence type="ECO:0000256" key="4">
    <source>
        <dbReference type="ARBA" id="ARBA00022679"/>
    </source>
</evidence>